<organism evidence="1">
    <name type="scientific">uncultured Chloroflexia bacterium</name>
    <dbReference type="NCBI Taxonomy" id="1672391"/>
    <lineage>
        <taxon>Bacteria</taxon>
        <taxon>Bacillati</taxon>
        <taxon>Chloroflexota</taxon>
        <taxon>Chloroflexia</taxon>
        <taxon>environmental samples</taxon>
    </lineage>
</organism>
<dbReference type="EMBL" id="CADCTR010001957">
    <property type="protein sequence ID" value="CAA9322388.1"/>
    <property type="molecule type" value="Genomic_DNA"/>
</dbReference>
<protein>
    <submittedName>
        <fullName evidence="1">Uncharacterized protein</fullName>
    </submittedName>
</protein>
<proteinExistence type="predicted"/>
<dbReference type="AlphaFoldDB" id="A0A6J4L417"/>
<feature type="non-terminal residue" evidence="1">
    <location>
        <position position="70"/>
    </location>
</feature>
<reference evidence="1" key="1">
    <citation type="submission" date="2020-02" db="EMBL/GenBank/DDBJ databases">
        <authorList>
            <person name="Meier V. D."/>
        </authorList>
    </citation>
    <scope>NUCLEOTIDE SEQUENCE</scope>
    <source>
        <strain evidence="1">AVDCRST_MAG93</strain>
    </source>
</reference>
<evidence type="ECO:0000313" key="1">
    <source>
        <dbReference type="EMBL" id="CAA9322388.1"/>
    </source>
</evidence>
<name>A0A6J4L417_9CHLR</name>
<gene>
    <name evidence="1" type="ORF">AVDCRST_MAG93-5807</name>
</gene>
<accession>A0A6J4L417</accession>
<sequence>MSCLYCTAGNLLYLGILESNYKVFEHFSSLSPLPHARASSKGNHAHFRLTDELSAYANDRHFYMLVLILS</sequence>